<feature type="region of interest" description="Disordered" evidence="1">
    <location>
        <begin position="1110"/>
        <end position="1162"/>
    </location>
</feature>
<dbReference type="EMBL" id="CP022203">
    <property type="protein sequence ID" value="ATB44685.1"/>
    <property type="molecule type" value="Genomic_DNA"/>
</dbReference>
<reference evidence="3 4" key="1">
    <citation type="submission" date="2017-06" db="EMBL/GenBank/DDBJ databases">
        <title>Sequencing and comparative analysis of myxobacterial genomes.</title>
        <authorList>
            <person name="Rupp O."/>
            <person name="Goesmann A."/>
            <person name="Sogaard-Andersen L."/>
        </authorList>
    </citation>
    <scope>NUCLEOTIDE SEQUENCE [LARGE SCALE GENOMIC DNA]</scope>
    <source>
        <strain evidence="3 4">DSM 14697</strain>
    </source>
</reference>
<dbReference type="AlphaFoldDB" id="A0A250JLD8"/>
<proteinExistence type="predicted"/>
<evidence type="ECO:0000256" key="1">
    <source>
        <dbReference type="SAM" id="MobiDB-lite"/>
    </source>
</evidence>
<dbReference type="KEGG" id="mmas:MYMAC_000256"/>
<gene>
    <name evidence="3" type="ORF">MYMAC_000256</name>
</gene>
<organism evidence="3 4">
    <name type="scientific">Corallococcus macrosporus DSM 14697</name>
    <dbReference type="NCBI Taxonomy" id="1189310"/>
    <lineage>
        <taxon>Bacteria</taxon>
        <taxon>Pseudomonadati</taxon>
        <taxon>Myxococcota</taxon>
        <taxon>Myxococcia</taxon>
        <taxon>Myxococcales</taxon>
        <taxon>Cystobacterineae</taxon>
        <taxon>Myxococcaceae</taxon>
        <taxon>Corallococcus</taxon>
    </lineage>
</organism>
<dbReference type="Pfam" id="PF20248">
    <property type="entry name" value="DUF6603"/>
    <property type="match status" value="1"/>
</dbReference>
<feature type="region of interest" description="Disordered" evidence="1">
    <location>
        <begin position="278"/>
        <end position="298"/>
    </location>
</feature>
<protein>
    <recommendedName>
        <fullName evidence="2">DUF6603 domain-containing protein</fullName>
    </recommendedName>
</protein>
<accession>A0A250JLD8</accession>
<feature type="domain" description="DUF6603" evidence="2">
    <location>
        <begin position="541"/>
        <end position="1041"/>
    </location>
</feature>
<evidence type="ECO:0000313" key="3">
    <source>
        <dbReference type="EMBL" id="ATB44685.1"/>
    </source>
</evidence>
<sequence length="1247" mass="132904">MATFQIKSLKDLTKKEALAALQGDGVEFPFTTKDGPTTLLLKATKPDEAGTLPVSADCTGLTLARVADLGQLVTGVDFDVLRGVPLSDALGLQRIALVIDTKQQQLTSLTVSLQSQAPWELVPGLFTLKKLNASFELSSPFDASRKLSCTLSELLDFKGLALDGKQQLPSLRATADLPANETPDLGQLLARVLPDAPLSSLPTLTLDTLHVEADPASKSYSLEGHLKGSWSFLDKVITLNDLKLDLSGTGTDMPDGGIQADLTLAGVPLKGAVRLPRGGSSWRFTGQPASSSSGSSKPKLDADALFQELSHLFQTQLPTFQKRLVVEALKTVADLRQPHTVSLAFGVDGAGTLAFDLNLQHDRFGKTVLSSFQAADSASRDLKDLLGGVSPDLAQAVPAGMTVQLTDAHFAAVQPQGPYKLLFGVDLGGGLNLAKLPLVGGFIPAGQEVRLAYQVQAASQAFDEDDMKALAELFTQQKVTLLPSPVAQGLSFHGTLTLGDKKLSLDLPVKLDKDTGQVVPDEGGPSTFASTAGAVKWFQTQKAFGPIHIERVGLKYADKQVEVLLDASMSVAGLSLGLSGMGVSSPLTALSPTFHLDGLSLDFSQGPVEIGGALLRKEVTDNEGTYDTYNGAAAVALRLQDTSLALQAIGAYADYHGAPSLFLYASLEVPLGGPPFLEVKGISAGFGFNRSLTIPAVDQIATFPLVEQVIKGDLPDVGKTKDQAGLLLQQLDSLSTYIQPRAGAGFIAVGLKFSSFEMLNCFALLTVELGDRFEVDLLGVADLVVPKDVPGEKRVDPLAEVQLLLEARVAPEEGFVGVIAELAPSSYVLSRACHLTGGFALYTWFAGAHAGDFVVTLGGYHPRFPVPSHYPQVPRLGLNWRIDGNTLLKGDGYFALCSHALMAGGHAELSYHKGSVHASIKANVDFLMSWKPFAYDLQLGLDVRASVGILGPVDVNVDVHLWGPDFGGKARIHVVCVHITVAFGDSASRGPQALDWSGFQQSFLPPKEEDRTSITLSSGLSRQVDFEGQPLWVVNPKQFELATGAFFPSKQAFAGSTSLDTDGAFRDFGVRTMAVPADDLQTTQRITITREEVSVEDAFQFAPLQKKAPASLWGAPDTVPNKPDQLRPPRPDEPRFTADPSTGKNPLSGYRIQPTKPPAARETAAIPTRMLRYETEQVPDAYAWSGVPAFQPGVNGDAESRTAITQTLASNTRRNQLLEALGFQPDRDVQLDASGVAQSFVIAPQVQ</sequence>
<dbReference type="InterPro" id="IPR046538">
    <property type="entry name" value="DUF6603"/>
</dbReference>
<dbReference type="RefSeq" id="WP_095956734.1">
    <property type="nucleotide sequence ID" value="NZ_CP022203.1"/>
</dbReference>
<dbReference type="OrthoDB" id="535891at2"/>
<dbReference type="Proteomes" id="UP000217343">
    <property type="component" value="Chromosome"/>
</dbReference>
<evidence type="ECO:0000259" key="2">
    <source>
        <dbReference type="Pfam" id="PF20248"/>
    </source>
</evidence>
<name>A0A250JLD8_9BACT</name>
<keyword evidence="4" id="KW-1185">Reference proteome</keyword>
<feature type="compositionally biased region" description="Basic and acidic residues" evidence="1">
    <location>
        <begin position="1124"/>
        <end position="1136"/>
    </location>
</feature>
<evidence type="ECO:0000313" key="4">
    <source>
        <dbReference type="Proteomes" id="UP000217343"/>
    </source>
</evidence>